<comment type="caution">
    <text evidence="4">The sequence shown here is derived from an EMBL/GenBank/DDBJ whole genome shotgun (WGS) entry which is preliminary data.</text>
</comment>
<dbReference type="InterPro" id="IPR032675">
    <property type="entry name" value="LRR_dom_sf"/>
</dbReference>
<evidence type="ECO:0000313" key="5">
    <source>
        <dbReference type="Proteomes" id="UP000001338"/>
    </source>
</evidence>
<feature type="domain" description="WGR" evidence="3">
    <location>
        <begin position="1"/>
        <end position="78"/>
    </location>
</feature>
<dbReference type="Gene3D" id="3.80.10.10">
    <property type="entry name" value="Ribonuclease Inhibitor"/>
    <property type="match status" value="1"/>
</dbReference>
<keyword evidence="2" id="KW-0677">Repeat</keyword>
<dbReference type="SMART" id="SM00773">
    <property type="entry name" value="WGR"/>
    <property type="match status" value="1"/>
</dbReference>
<dbReference type="Pfam" id="PF05406">
    <property type="entry name" value="WGR"/>
    <property type="match status" value="1"/>
</dbReference>
<gene>
    <name evidence="4" type="ORF">LEP1GSC036_0454</name>
</gene>
<dbReference type="EMBL" id="AFLV02000023">
    <property type="protein sequence ID" value="EKR65232.1"/>
    <property type="molecule type" value="Genomic_DNA"/>
</dbReference>
<dbReference type="Proteomes" id="UP000001338">
    <property type="component" value="Unassembled WGS sequence"/>
</dbReference>
<dbReference type="CDD" id="cd07996">
    <property type="entry name" value="WGR_MMR_like"/>
    <property type="match status" value="1"/>
</dbReference>
<protein>
    <submittedName>
        <fullName evidence="4">Leucine rich repeat protein</fullName>
    </submittedName>
</protein>
<dbReference type="InterPro" id="IPR025875">
    <property type="entry name" value="Leu-rich_rpt_4"/>
</dbReference>
<dbReference type="PROSITE" id="PS51977">
    <property type="entry name" value="WGR"/>
    <property type="match status" value="1"/>
</dbReference>
<dbReference type="InterPro" id="IPR001611">
    <property type="entry name" value="Leu-rich_rpt"/>
</dbReference>
<evidence type="ECO:0000256" key="1">
    <source>
        <dbReference type="ARBA" id="ARBA00022614"/>
    </source>
</evidence>
<dbReference type="Gene3D" id="2.20.140.10">
    <property type="entry name" value="WGR domain"/>
    <property type="match status" value="1"/>
</dbReference>
<dbReference type="PANTHER" id="PTHR30634">
    <property type="entry name" value="OUTER MEMBRANE LOLAB LIPOPROTEIN INSERTION APPARATUS"/>
    <property type="match status" value="1"/>
</dbReference>
<dbReference type="PANTHER" id="PTHR30634:SF13">
    <property type="entry name" value="PROTEIN YEHF"/>
    <property type="match status" value="1"/>
</dbReference>
<dbReference type="SMART" id="SM00365">
    <property type="entry name" value="LRR_SD22"/>
    <property type="match status" value="3"/>
</dbReference>
<dbReference type="PROSITE" id="PS51450">
    <property type="entry name" value="LRR"/>
    <property type="match status" value="3"/>
</dbReference>
<accession>A0A828Z4H2</accession>
<name>A0A828Z4H2_9LEPT</name>
<dbReference type="Pfam" id="PF12799">
    <property type="entry name" value="LRR_4"/>
    <property type="match status" value="1"/>
</dbReference>
<organism evidence="4 5">
    <name type="scientific">Leptospira weilii str. 2006001853</name>
    <dbReference type="NCBI Taxonomy" id="1001589"/>
    <lineage>
        <taxon>Bacteria</taxon>
        <taxon>Pseudomonadati</taxon>
        <taxon>Spirochaetota</taxon>
        <taxon>Spirochaetia</taxon>
        <taxon>Leptospirales</taxon>
        <taxon>Leptospiraceae</taxon>
        <taxon>Leptospira</taxon>
    </lineage>
</organism>
<keyword evidence="1" id="KW-0433">Leucine-rich repeat</keyword>
<reference evidence="4 5" key="1">
    <citation type="submission" date="2012-10" db="EMBL/GenBank/DDBJ databases">
        <authorList>
            <person name="Harkins D.M."/>
            <person name="Durkin A.S."/>
            <person name="Brinkac L.M."/>
            <person name="Haft D.H."/>
            <person name="Selengut J.D."/>
            <person name="Sanka R."/>
            <person name="DePew J."/>
            <person name="Purushe J."/>
            <person name="Whelen A.C."/>
            <person name="Vinetz J.M."/>
            <person name="Sutton G.G."/>
            <person name="Nierman W.C."/>
            <person name="Fouts D.E."/>
        </authorList>
    </citation>
    <scope>NUCLEOTIDE SEQUENCE [LARGE SCALE GENOMIC DNA]</scope>
    <source>
        <strain evidence="4 5">2006001853</strain>
    </source>
</reference>
<dbReference type="RefSeq" id="WP_004499248.1">
    <property type="nucleotide sequence ID" value="NZ_AFLV02000023.1"/>
</dbReference>
<proteinExistence type="predicted"/>
<dbReference type="InterPro" id="IPR008893">
    <property type="entry name" value="WGR_domain"/>
</dbReference>
<evidence type="ECO:0000256" key="2">
    <source>
        <dbReference type="ARBA" id="ARBA00022737"/>
    </source>
</evidence>
<dbReference type="InterPro" id="IPR050458">
    <property type="entry name" value="LolB"/>
</dbReference>
<dbReference type="AlphaFoldDB" id="A0A828Z4H2"/>
<dbReference type="InterPro" id="IPR049809">
    <property type="entry name" value="YehF/YfeS-like_WGR"/>
</dbReference>
<sequence length="507" mass="57742">MQHYLTYKDETSDKFWNIEVNGDLFTVTYGKTGTPGQTQTKEFKDEATCLKEAKKLLNEKLKKGYVEKQGVKTDQDKSSQKSEAEESYLLEWNKLVNENGSDRLPSVLAEHFSCLADMPGFDLVLQSLMQHAEQVEIQDADETKKSLVVRFRKDDDELIASPPFLGSQYKTYPRSFQNIMKKHSNLYLNKAWLFLGNDGGFEAEQLEYVDSEWLNLVKKPSQIQVAVTDGPDWWLYHPENKNGSGEPTLHFCTHGDMEIEEGVPYNVGAFFLKNLVERLELDIPIPIVETPLIEQEKKEWWKYLTWIENGKHSSTQPRNLYYLPNDGILSTPPSDETWSQATQVWFKGLTSLIEVPLDKMSSLDNLKLFPGEEKKAPKLSSLDGIERAPGLVLLHVASQGVSNLDPLSKLPNLKVLFGSNNSIQDLSPLSQCRNLETLYLNANKISDISPLALLLEIETLWIDQNPIKDILPLTGLKKLKELQIPGKLPKENLEQFKKLRPDVKVSF</sequence>
<dbReference type="SUPFAM" id="SSF142921">
    <property type="entry name" value="WGR domain-like"/>
    <property type="match status" value="1"/>
</dbReference>
<evidence type="ECO:0000259" key="3">
    <source>
        <dbReference type="PROSITE" id="PS51977"/>
    </source>
</evidence>
<evidence type="ECO:0000313" key="4">
    <source>
        <dbReference type="EMBL" id="EKR65232.1"/>
    </source>
</evidence>
<dbReference type="SUPFAM" id="SSF52075">
    <property type="entry name" value="Outer arm dynein light chain 1"/>
    <property type="match status" value="1"/>
</dbReference>
<dbReference type="InterPro" id="IPR036930">
    <property type="entry name" value="WGR_dom_sf"/>
</dbReference>